<reference evidence="1" key="1">
    <citation type="submission" date="2024-09" db="EMBL/GenBank/DDBJ databases">
        <title>Draft Genome Sequences of Neofusicoccum parvum.</title>
        <authorList>
            <person name="Ashida A."/>
            <person name="Camagna M."/>
            <person name="Tanaka A."/>
            <person name="Takemoto D."/>
        </authorList>
    </citation>
    <scope>NUCLEOTIDE SEQUENCE</scope>
    <source>
        <strain evidence="1">PPO83</strain>
    </source>
</reference>
<gene>
    <name evidence="1" type="primary">g3631</name>
    <name evidence="1" type="ORF">NpPPO83_00003631</name>
</gene>
<proteinExistence type="predicted"/>
<accession>A0ACB5RWT2</accession>
<keyword evidence="2" id="KW-1185">Reference proteome</keyword>
<name>A0ACB5RWT2_9PEZI</name>
<organism evidence="1 2">
    <name type="scientific">Neofusicoccum parvum</name>
    <dbReference type="NCBI Taxonomy" id="310453"/>
    <lineage>
        <taxon>Eukaryota</taxon>
        <taxon>Fungi</taxon>
        <taxon>Dikarya</taxon>
        <taxon>Ascomycota</taxon>
        <taxon>Pezizomycotina</taxon>
        <taxon>Dothideomycetes</taxon>
        <taxon>Dothideomycetes incertae sedis</taxon>
        <taxon>Botryosphaeriales</taxon>
        <taxon>Botryosphaeriaceae</taxon>
        <taxon>Neofusicoccum</taxon>
    </lineage>
</organism>
<comment type="caution">
    <text evidence="1">The sequence shown here is derived from an EMBL/GenBank/DDBJ whole genome shotgun (WGS) entry which is preliminary data.</text>
</comment>
<protein>
    <submittedName>
        <fullName evidence="1">Uncharacterized protein</fullName>
    </submittedName>
</protein>
<evidence type="ECO:0000313" key="1">
    <source>
        <dbReference type="EMBL" id="GME24942.1"/>
    </source>
</evidence>
<dbReference type="Proteomes" id="UP001165186">
    <property type="component" value="Unassembled WGS sequence"/>
</dbReference>
<evidence type="ECO:0000313" key="2">
    <source>
        <dbReference type="Proteomes" id="UP001165186"/>
    </source>
</evidence>
<sequence>MTRWFSEGIGVCKTRGTSFPETSESDNKKQGLRKLKCSGHRPACDRCARENLLPCVYSPQKQMGRPRKRRRGGENGVVNEVVSQNGGNHGVGTPLAHGLSSQSYVSPPAGLSCACLSTIYLTLSSLHSLSSYDFPFVLPPLRSAIVTANTVLDCPHCPLACATAAQNIHGLISLLMTLADAVVRLLAAIDAEAARVDAAGAKKQFMLADASAPLHMHTGTEDCPVRFGMELTGAEWRELARKVVKSQIIGSAAESEAGGCEGTVYGTLAAFLRRQNRWHDDPEMIEVRRQAIGSDPFEKMEGMSKMRLCVQNVEHVKMRMKLLDI</sequence>
<dbReference type="EMBL" id="BSXG01000016">
    <property type="protein sequence ID" value="GME24942.1"/>
    <property type="molecule type" value="Genomic_DNA"/>
</dbReference>